<dbReference type="InterPro" id="IPR014922">
    <property type="entry name" value="YdhG-like"/>
</dbReference>
<evidence type="ECO:0000259" key="1">
    <source>
        <dbReference type="Pfam" id="PF08818"/>
    </source>
</evidence>
<name>A0ABQ1M272_9SPHI</name>
<dbReference type="SUPFAM" id="SSF159888">
    <property type="entry name" value="YdhG-like"/>
    <property type="match status" value="1"/>
</dbReference>
<keyword evidence="3" id="KW-1185">Reference proteome</keyword>
<dbReference type="Proteomes" id="UP000597338">
    <property type="component" value="Unassembled WGS sequence"/>
</dbReference>
<dbReference type="RefSeq" id="WP_188751320.1">
    <property type="nucleotide sequence ID" value="NZ_BMIK01000008.1"/>
</dbReference>
<dbReference type="Pfam" id="PF08818">
    <property type="entry name" value="DUF1801"/>
    <property type="match status" value="1"/>
</dbReference>
<accession>A0ABQ1M272</accession>
<gene>
    <name evidence="2" type="ORF">GCM10011386_25770</name>
</gene>
<sequence>MENTQANNINTVNQYLTSIGEDSKRALLERLRAIIKQAVPEADEVISYKMPTYKYNGILIYFAAWKNHWALYPANATLKETFKEELSRYKQTKGAIHFPWEEPLPEALITRLVKKRAAENKEKAKAKAKPSKR</sequence>
<protein>
    <recommendedName>
        <fullName evidence="1">YdhG-like domain-containing protein</fullName>
    </recommendedName>
</protein>
<evidence type="ECO:0000313" key="3">
    <source>
        <dbReference type="Proteomes" id="UP000597338"/>
    </source>
</evidence>
<organism evidence="2 3">
    <name type="scientific">Parapedobacter defluvii</name>
    <dbReference type="NCBI Taxonomy" id="2045106"/>
    <lineage>
        <taxon>Bacteria</taxon>
        <taxon>Pseudomonadati</taxon>
        <taxon>Bacteroidota</taxon>
        <taxon>Sphingobacteriia</taxon>
        <taxon>Sphingobacteriales</taxon>
        <taxon>Sphingobacteriaceae</taxon>
        <taxon>Parapedobacter</taxon>
    </lineage>
</organism>
<comment type="caution">
    <text evidence="2">The sequence shown here is derived from an EMBL/GenBank/DDBJ whole genome shotgun (WGS) entry which is preliminary data.</text>
</comment>
<dbReference type="EMBL" id="BMIK01000008">
    <property type="protein sequence ID" value="GGC32458.1"/>
    <property type="molecule type" value="Genomic_DNA"/>
</dbReference>
<evidence type="ECO:0000313" key="2">
    <source>
        <dbReference type="EMBL" id="GGC32458.1"/>
    </source>
</evidence>
<proteinExistence type="predicted"/>
<dbReference type="Gene3D" id="3.90.1150.200">
    <property type="match status" value="1"/>
</dbReference>
<reference evidence="3" key="1">
    <citation type="journal article" date="2019" name="Int. J. Syst. Evol. Microbiol.">
        <title>The Global Catalogue of Microorganisms (GCM) 10K type strain sequencing project: providing services to taxonomists for standard genome sequencing and annotation.</title>
        <authorList>
            <consortium name="The Broad Institute Genomics Platform"/>
            <consortium name="The Broad Institute Genome Sequencing Center for Infectious Disease"/>
            <person name="Wu L."/>
            <person name="Ma J."/>
        </authorList>
    </citation>
    <scope>NUCLEOTIDE SEQUENCE [LARGE SCALE GENOMIC DNA]</scope>
    <source>
        <strain evidence="3">CGMCC 1.15342</strain>
    </source>
</reference>
<feature type="domain" description="YdhG-like" evidence="1">
    <location>
        <begin position="24"/>
        <end position="116"/>
    </location>
</feature>